<name>A0A0E9VM85_ANGAN</name>
<protein>
    <submittedName>
        <fullName evidence="2">Uncharacterized protein</fullName>
    </submittedName>
</protein>
<accession>A0A0E9VM85</accession>
<evidence type="ECO:0000256" key="1">
    <source>
        <dbReference type="SAM" id="MobiDB-lite"/>
    </source>
</evidence>
<organism evidence="2">
    <name type="scientific">Anguilla anguilla</name>
    <name type="common">European freshwater eel</name>
    <name type="synonym">Muraena anguilla</name>
    <dbReference type="NCBI Taxonomy" id="7936"/>
    <lineage>
        <taxon>Eukaryota</taxon>
        <taxon>Metazoa</taxon>
        <taxon>Chordata</taxon>
        <taxon>Craniata</taxon>
        <taxon>Vertebrata</taxon>
        <taxon>Euteleostomi</taxon>
        <taxon>Actinopterygii</taxon>
        <taxon>Neopterygii</taxon>
        <taxon>Teleostei</taxon>
        <taxon>Anguilliformes</taxon>
        <taxon>Anguillidae</taxon>
        <taxon>Anguilla</taxon>
    </lineage>
</organism>
<proteinExistence type="predicted"/>
<dbReference type="EMBL" id="GBXM01030254">
    <property type="protein sequence ID" value="JAH78323.1"/>
    <property type="molecule type" value="Transcribed_RNA"/>
</dbReference>
<evidence type="ECO:0000313" key="2">
    <source>
        <dbReference type="EMBL" id="JAH78323.1"/>
    </source>
</evidence>
<reference evidence="2" key="2">
    <citation type="journal article" date="2015" name="Fish Shellfish Immunol.">
        <title>Early steps in the European eel (Anguilla anguilla)-Vibrio vulnificus interaction in the gills: Role of the RtxA13 toxin.</title>
        <authorList>
            <person name="Callol A."/>
            <person name="Pajuelo D."/>
            <person name="Ebbesson L."/>
            <person name="Teles M."/>
            <person name="MacKenzie S."/>
            <person name="Amaro C."/>
        </authorList>
    </citation>
    <scope>NUCLEOTIDE SEQUENCE</scope>
</reference>
<reference evidence="2" key="1">
    <citation type="submission" date="2014-11" db="EMBL/GenBank/DDBJ databases">
        <authorList>
            <person name="Amaro Gonzalez C."/>
        </authorList>
    </citation>
    <scope>NUCLEOTIDE SEQUENCE</scope>
</reference>
<sequence>MGVAIGASGSHGPKRYFKTLMH</sequence>
<dbReference type="AlphaFoldDB" id="A0A0E9VM85"/>
<feature type="region of interest" description="Disordered" evidence="1">
    <location>
        <begin position="1"/>
        <end position="22"/>
    </location>
</feature>
<feature type="compositionally biased region" description="Basic residues" evidence="1">
    <location>
        <begin position="12"/>
        <end position="22"/>
    </location>
</feature>